<keyword evidence="2 8" id="KW-0812">Transmembrane</keyword>
<feature type="transmembrane region" description="Helical" evidence="8">
    <location>
        <begin position="514"/>
        <end position="536"/>
    </location>
</feature>
<evidence type="ECO:0000256" key="5">
    <source>
        <dbReference type="ARBA" id="ARBA00023136"/>
    </source>
</evidence>
<dbReference type="GO" id="GO:0016020">
    <property type="term" value="C:membrane"/>
    <property type="evidence" value="ECO:0007669"/>
    <property type="project" value="UniProtKB-SubCell"/>
</dbReference>
<proteinExistence type="predicted"/>
<evidence type="ECO:0000256" key="6">
    <source>
        <dbReference type="ARBA" id="ARBA00023157"/>
    </source>
</evidence>
<organism evidence="9 10">
    <name type="scientific">Theropithecus gelada</name>
    <name type="common">Gelada baboon</name>
    <dbReference type="NCBI Taxonomy" id="9565"/>
    <lineage>
        <taxon>Eukaryota</taxon>
        <taxon>Metazoa</taxon>
        <taxon>Chordata</taxon>
        <taxon>Craniata</taxon>
        <taxon>Vertebrata</taxon>
        <taxon>Euteleostomi</taxon>
        <taxon>Mammalia</taxon>
        <taxon>Eutheria</taxon>
        <taxon>Euarchontoglires</taxon>
        <taxon>Primates</taxon>
        <taxon>Haplorrhini</taxon>
        <taxon>Catarrhini</taxon>
        <taxon>Cercopithecidae</taxon>
        <taxon>Cercopithecinae</taxon>
        <taxon>Theropithecus</taxon>
    </lineage>
</organism>
<comment type="subcellular location">
    <subcellularLocation>
        <location evidence="1">Membrane</location>
        <topology evidence="1">Single-pass membrane protein</topology>
    </subcellularLocation>
</comment>
<evidence type="ECO:0008006" key="11">
    <source>
        <dbReference type="Google" id="ProtNLM"/>
    </source>
</evidence>
<dbReference type="SUPFAM" id="SSF58069">
    <property type="entry name" value="Virus ectodomain"/>
    <property type="match status" value="1"/>
</dbReference>
<evidence type="ECO:0000256" key="7">
    <source>
        <dbReference type="SAM" id="Coils"/>
    </source>
</evidence>
<keyword evidence="7" id="KW-0175">Coiled coil</keyword>
<dbReference type="Gene3D" id="1.10.287.210">
    <property type="match status" value="1"/>
</dbReference>
<evidence type="ECO:0000256" key="8">
    <source>
        <dbReference type="SAM" id="Phobius"/>
    </source>
</evidence>
<evidence type="ECO:0000256" key="1">
    <source>
        <dbReference type="ARBA" id="ARBA00004167"/>
    </source>
</evidence>
<evidence type="ECO:0000256" key="3">
    <source>
        <dbReference type="ARBA" id="ARBA00022729"/>
    </source>
</evidence>
<keyword evidence="6" id="KW-1015">Disulfide bond</keyword>
<evidence type="ECO:0000313" key="10">
    <source>
        <dbReference type="Proteomes" id="UP000694411"/>
    </source>
</evidence>
<dbReference type="Pfam" id="PF00429">
    <property type="entry name" value="TLV_coat"/>
    <property type="match status" value="1"/>
</dbReference>
<dbReference type="InterPro" id="IPR018154">
    <property type="entry name" value="TLV/ENV_coat_polyprotein"/>
</dbReference>
<reference evidence="9" key="1">
    <citation type="submission" date="2025-08" db="UniProtKB">
        <authorList>
            <consortium name="Ensembl"/>
        </authorList>
    </citation>
    <scope>IDENTIFICATION</scope>
</reference>
<dbReference type="AlphaFoldDB" id="A0A8D2F3Z0"/>
<keyword evidence="10" id="KW-1185">Reference proteome</keyword>
<name>A0A8D2F3Z0_THEGE</name>
<evidence type="ECO:0000256" key="2">
    <source>
        <dbReference type="ARBA" id="ARBA00022692"/>
    </source>
</evidence>
<dbReference type="CDD" id="cd09851">
    <property type="entry name" value="HTLV-1-like_HR1-HR2"/>
    <property type="match status" value="1"/>
</dbReference>
<keyword evidence="5 8" id="KW-0472">Membrane</keyword>
<feature type="coiled-coil region" evidence="7">
    <location>
        <begin position="418"/>
        <end position="445"/>
    </location>
</feature>
<reference evidence="9" key="2">
    <citation type="submission" date="2025-09" db="UniProtKB">
        <authorList>
            <consortium name="Ensembl"/>
        </authorList>
    </citation>
    <scope>IDENTIFICATION</scope>
</reference>
<keyword evidence="3" id="KW-0732">Signal</keyword>
<dbReference type="PANTHER" id="PTHR10424">
    <property type="entry name" value="VIRAL ENVELOPE PROTEIN"/>
    <property type="match status" value="1"/>
</dbReference>
<keyword evidence="4 8" id="KW-1133">Transmembrane helix</keyword>
<evidence type="ECO:0000313" key="9">
    <source>
        <dbReference type="Ensembl" id="ENSTGEP00000015634.1"/>
    </source>
</evidence>
<sequence>MKPNMRFLWKIIALYNIVTVYAGFGDPRKARELIRKRYSQPCDCSGGQISEPPSDRITQVTCSGKTAYLMPDQSWKCKSTPRDTSPSGPLLECPCISFQSSMHSSCYTSYQQCKSGNKTYYTATLLKTQTGGINDVQVLGSTNKLVQSPCNGQKGKPVCWSTTAPIHISDGGGPLDIARIKTVQKKLEEIHKALYPELQYHPLALPELRDNFRLDAQTFDILNATYNLLQMSNTSLAHDCWLCLKMGPPIPLAIPNLLLSYVNYSNESLVNNSCPIISPLLVQPVMFSNSSCLFSPSYNNTTEIDLGYVVFDNCTSIINATNPLCAVNGSVFVCGNNMVYTYLPINWTGLCVLATLLPDIDIIPGDEPIPIPAIEHFIYRPKRAIQFIPLLAGLGITTAFTTGATGLGVSLTQYTKLSNQLISDVQTLSSTIQDLQDQVDSLAEVVLQNRRGLDLLTAEQGGICLALQEKCCFYANKSGIVRDKIKTLQEELEKRRKGLAANPLWTGLDGLLPYLLPFLGPLLTLLLFLTLGPIILNKLMAFVRQQIEAFQAKPIQVHYHRLEMTENGESYLP</sequence>
<evidence type="ECO:0000256" key="4">
    <source>
        <dbReference type="ARBA" id="ARBA00022989"/>
    </source>
</evidence>
<dbReference type="Ensembl" id="ENSTGET00000018698.1">
    <property type="protein sequence ID" value="ENSTGEP00000015634.1"/>
    <property type="gene ID" value="ENSTGEG00000012624.1"/>
</dbReference>
<protein>
    <recommendedName>
        <fullName evidence="11">Envelope protein</fullName>
    </recommendedName>
</protein>
<accession>A0A8D2F3Z0</accession>
<dbReference type="PANTHER" id="PTHR10424:SF75">
    <property type="entry name" value="ENDOGENOUS RETROVIRUS GROUP S71 MEMBER 1 ENV POLYPROTEIN"/>
    <property type="match status" value="1"/>
</dbReference>
<feature type="transmembrane region" description="Helical" evidence="8">
    <location>
        <begin position="6"/>
        <end position="24"/>
    </location>
</feature>
<dbReference type="Proteomes" id="UP000694411">
    <property type="component" value="Unassembled WGS sequence"/>
</dbReference>